<dbReference type="Pfam" id="PF01869">
    <property type="entry name" value="BcrAD_BadFG"/>
    <property type="match status" value="1"/>
</dbReference>
<dbReference type="SUPFAM" id="SSF53067">
    <property type="entry name" value="Actin-like ATPase domain"/>
    <property type="match status" value="2"/>
</dbReference>
<name>A0ABM0GQ95_SACKO</name>
<dbReference type="CDD" id="cd24078">
    <property type="entry name" value="ASKHA_NBD_NAGK_meta"/>
    <property type="match status" value="1"/>
</dbReference>
<dbReference type="EC" id="2.7.1.59" evidence="2"/>
<evidence type="ECO:0000256" key="1">
    <source>
        <dbReference type="ARBA" id="ARBA00006198"/>
    </source>
</evidence>
<dbReference type="PANTHER" id="PTHR12862">
    <property type="entry name" value="BADF TYPE ATPASE DOMAIN-CONTAINING PROTEIN"/>
    <property type="match status" value="1"/>
</dbReference>
<gene>
    <name evidence="7" type="primary">LOC100375217</name>
</gene>
<evidence type="ECO:0000259" key="5">
    <source>
        <dbReference type="Pfam" id="PF01869"/>
    </source>
</evidence>
<evidence type="ECO:0000256" key="2">
    <source>
        <dbReference type="ARBA" id="ARBA00012122"/>
    </source>
</evidence>
<dbReference type="Gene3D" id="3.30.420.40">
    <property type="match status" value="1"/>
</dbReference>
<dbReference type="InterPro" id="IPR039758">
    <property type="entry name" value="NAGK-like"/>
</dbReference>
<reference evidence="7" key="1">
    <citation type="submission" date="2025-08" db="UniProtKB">
        <authorList>
            <consortium name="RefSeq"/>
        </authorList>
    </citation>
    <scope>IDENTIFICATION</scope>
    <source>
        <tissue evidence="7">Testes</tissue>
    </source>
</reference>
<evidence type="ECO:0000256" key="3">
    <source>
        <dbReference type="ARBA" id="ARBA00014974"/>
    </source>
</evidence>
<dbReference type="RefSeq" id="XP_002734945.2">
    <property type="nucleotide sequence ID" value="XM_002734899.2"/>
</dbReference>
<dbReference type="InterPro" id="IPR002731">
    <property type="entry name" value="ATPase_BadF"/>
</dbReference>
<dbReference type="GeneID" id="100375217"/>
<keyword evidence="6" id="KW-1185">Reference proteome</keyword>
<sequence>MAEEKVVEYFGGIEGGATHSKMVIMSSDGKIKAWSRGPSTNHWLIGIDECLDRIHNMVVDAKLTADIDLDKPLKSLGMSLSGGEQKEGQKKVIEGLKTRFPNISEHHTMCTDTFGAIATACDNGGIVLISGTGSNCQLINPNGKIHGCGGWGHMLGDEGSAYWIAHQAVKIVFDSEDNMNDAPYDVTYVSKAMYQFFQITERHGMLDHVYSNFNKPKFADFCVRLAEGAVKHKDDLCCWLFRQAGKVLARHIISLGPKIDECLLKADGGLQIVCVGSVWKSWDLLKEGFLEGLKPRHDRDITIEEFSLLDLKESPAIGAAVIGAKEFDYNLSIKYQDNVDVFFHHKF</sequence>
<evidence type="ECO:0000313" key="7">
    <source>
        <dbReference type="RefSeq" id="XP_002734945.2"/>
    </source>
</evidence>
<proteinExistence type="inferred from homology"/>
<dbReference type="Proteomes" id="UP000694865">
    <property type="component" value="Unplaced"/>
</dbReference>
<evidence type="ECO:0000256" key="4">
    <source>
        <dbReference type="ARBA" id="ARBA00031123"/>
    </source>
</evidence>
<comment type="similarity">
    <text evidence="1">Belongs to the eukaryotic-type N-acetylglucosamine kinase family.</text>
</comment>
<organism evidence="6 7">
    <name type="scientific">Saccoglossus kowalevskii</name>
    <name type="common">Acorn worm</name>
    <dbReference type="NCBI Taxonomy" id="10224"/>
    <lineage>
        <taxon>Eukaryota</taxon>
        <taxon>Metazoa</taxon>
        <taxon>Hemichordata</taxon>
        <taxon>Enteropneusta</taxon>
        <taxon>Harrimaniidae</taxon>
        <taxon>Saccoglossus</taxon>
    </lineage>
</organism>
<feature type="domain" description="ATPase BadF/BadG/BcrA/BcrD type" evidence="5">
    <location>
        <begin position="12"/>
        <end position="323"/>
    </location>
</feature>
<evidence type="ECO:0000313" key="6">
    <source>
        <dbReference type="Proteomes" id="UP000694865"/>
    </source>
</evidence>
<dbReference type="InterPro" id="IPR043129">
    <property type="entry name" value="ATPase_NBD"/>
</dbReference>
<protein>
    <recommendedName>
        <fullName evidence="3">N-acetyl-D-glucosamine kinase</fullName>
        <ecNumber evidence="2">2.7.1.59</ecNumber>
    </recommendedName>
    <alternativeName>
        <fullName evidence="4">GlcNAc kinase</fullName>
    </alternativeName>
</protein>
<dbReference type="PANTHER" id="PTHR12862:SF0">
    <property type="entry name" value="N-ACETYL-D-GLUCOSAMINE KINASE"/>
    <property type="match status" value="1"/>
</dbReference>
<accession>A0ABM0GQ95</accession>